<keyword evidence="2" id="KW-1185">Reference proteome</keyword>
<dbReference type="EMBL" id="CAJVPM010041188">
    <property type="protein sequence ID" value="CAG8705549.1"/>
    <property type="molecule type" value="Genomic_DNA"/>
</dbReference>
<proteinExistence type="predicted"/>
<gene>
    <name evidence="1" type="ORF">SCALOS_LOCUS10665</name>
</gene>
<sequence>TDVGNLDTNQGNIPSMNHNNNMSSRNESTLRGIELDELEIELE</sequence>
<protein>
    <submittedName>
        <fullName evidence="1">3881_t:CDS:1</fullName>
    </submittedName>
</protein>
<accession>A0ACA9PF71</accession>
<name>A0ACA9PF71_9GLOM</name>
<reference evidence="1" key="1">
    <citation type="submission" date="2021-06" db="EMBL/GenBank/DDBJ databases">
        <authorList>
            <person name="Kallberg Y."/>
            <person name="Tangrot J."/>
            <person name="Rosling A."/>
        </authorList>
    </citation>
    <scope>NUCLEOTIDE SEQUENCE</scope>
    <source>
        <strain evidence="1">AU212A</strain>
    </source>
</reference>
<organism evidence="1 2">
    <name type="scientific">Scutellospora calospora</name>
    <dbReference type="NCBI Taxonomy" id="85575"/>
    <lineage>
        <taxon>Eukaryota</taxon>
        <taxon>Fungi</taxon>
        <taxon>Fungi incertae sedis</taxon>
        <taxon>Mucoromycota</taxon>
        <taxon>Glomeromycotina</taxon>
        <taxon>Glomeromycetes</taxon>
        <taxon>Diversisporales</taxon>
        <taxon>Gigasporaceae</taxon>
        <taxon>Scutellospora</taxon>
    </lineage>
</organism>
<evidence type="ECO:0000313" key="1">
    <source>
        <dbReference type="EMBL" id="CAG8705549.1"/>
    </source>
</evidence>
<comment type="caution">
    <text evidence="1">The sequence shown here is derived from an EMBL/GenBank/DDBJ whole genome shotgun (WGS) entry which is preliminary data.</text>
</comment>
<feature type="non-terminal residue" evidence="1">
    <location>
        <position position="1"/>
    </location>
</feature>
<dbReference type="Proteomes" id="UP000789860">
    <property type="component" value="Unassembled WGS sequence"/>
</dbReference>
<evidence type="ECO:0000313" key="2">
    <source>
        <dbReference type="Proteomes" id="UP000789860"/>
    </source>
</evidence>